<feature type="region of interest" description="Disordered" evidence="1">
    <location>
        <begin position="19"/>
        <end position="80"/>
    </location>
</feature>
<feature type="compositionally biased region" description="Polar residues" evidence="1">
    <location>
        <begin position="39"/>
        <end position="76"/>
    </location>
</feature>
<evidence type="ECO:0000313" key="3">
    <source>
        <dbReference type="EMBL" id="KAH6586435.1"/>
    </source>
</evidence>
<organism evidence="3 4">
    <name type="scientific">Batrachochytrium salamandrivorans</name>
    <dbReference type="NCBI Taxonomy" id="1357716"/>
    <lineage>
        <taxon>Eukaryota</taxon>
        <taxon>Fungi</taxon>
        <taxon>Fungi incertae sedis</taxon>
        <taxon>Chytridiomycota</taxon>
        <taxon>Chytridiomycota incertae sedis</taxon>
        <taxon>Chytridiomycetes</taxon>
        <taxon>Rhizophydiales</taxon>
        <taxon>Rhizophydiales incertae sedis</taxon>
        <taxon>Batrachochytrium</taxon>
    </lineage>
</organism>
<dbReference type="Proteomes" id="UP001648503">
    <property type="component" value="Unassembled WGS sequence"/>
</dbReference>
<reference evidence="3 4" key="1">
    <citation type="submission" date="2021-02" db="EMBL/GenBank/DDBJ databases">
        <title>Variation within the Batrachochytrium salamandrivorans European outbreak.</title>
        <authorList>
            <person name="Kelly M."/>
            <person name="Pasmans F."/>
            <person name="Shea T.P."/>
            <person name="Munoz J.F."/>
            <person name="Carranza S."/>
            <person name="Cuomo C.A."/>
            <person name="Martel A."/>
        </authorList>
    </citation>
    <scope>NUCLEOTIDE SEQUENCE [LARGE SCALE GENOMIC DNA]</scope>
    <source>
        <strain evidence="3 4">AMFP18/2</strain>
    </source>
</reference>
<feature type="signal peptide" evidence="2">
    <location>
        <begin position="1"/>
        <end position="18"/>
    </location>
</feature>
<accession>A0ABQ8ETP5</accession>
<keyword evidence="4" id="KW-1185">Reference proteome</keyword>
<sequence length="94" mass="10502">MKLIFFAVISLLEITVSAYPPNNPDTDDMDQSQNDDVQNLEQSQESATHSVQQPHGISSQDVCQSQGSSAQSTKKSGQYKIRIEMNRLKKACER</sequence>
<protein>
    <recommendedName>
        <fullName evidence="5">Secreted protein</fullName>
    </recommendedName>
</protein>
<dbReference type="EMBL" id="JAFCIX010000573">
    <property type="protein sequence ID" value="KAH6586435.1"/>
    <property type="molecule type" value="Genomic_DNA"/>
</dbReference>
<evidence type="ECO:0000256" key="2">
    <source>
        <dbReference type="SAM" id="SignalP"/>
    </source>
</evidence>
<evidence type="ECO:0000313" key="4">
    <source>
        <dbReference type="Proteomes" id="UP001648503"/>
    </source>
</evidence>
<evidence type="ECO:0008006" key="5">
    <source>
        <dbReference type="Google" id="ProtNLM"/>
    </source>
</evidence>
<evidence type="ECO:0000256" key="1">
    <source>
        <dbReference type="SAM" id="MobiDB-lite"/>
    </source>
</evidence>
<proteinExistence type="predicted"/>
<keyword evidence="2" id="KW-0732">Signal</keyword>
<gene>
    <name evidence="3" type="ORF">BASA50_000391</name>
</gene>
<feature type="chain" id="PRO_5045948219" description="Secreted protein" evidence="2">
    <location>
        <begin position="19"/>
        <end position="94"/>
    </location>
</feature>
<comment type="caution">
    <text evidence="3">The sequence shown here is derived from an EMBL/GenBank/DDBJ whole genome shotgun (WGS) entry which is preliminary data.</text>
</comment>
<name>A0ABQ8ETP5_9FUNG</name>